<protein>
    <submittedName>
        <fullName evidence="3">Uncharacterized protein</fullName>
    </submittedName>
</protein>
<feature type="compositionally biased region" description="Polar residues" evidence="1">
    <location>
        <begin position="1"/>
        <end position="10"/>
    </location>
</feature>
<dbReference type="AlphaFoldDB" id="A0A251UKL2"/>
<organism evidence="3 4">
    <name type="scientific">Helianthus annuus</name>
    <name type="common">Common sunflower</name>
    <dbReference type="NCBI Taxonomy" id="4232"/>
    <lineage>
        <taxon>Eukaryota</taxon>
        <taxon>Viridiplantae</taxon>
        <taxon>Streptophyta</taxon>
        <taxon>Embryophyta</taxon>
        <taxon>Tracheophyta</taxon>
        <taxon>Spermatophyta</taxon>
        <taxon>Magnoliopsida</taxon>
        <taxon>eudicotyledons</taxon>
        <taxon>Gunneridae</taxon>
        <taxon>Pentapetalae</taxon>
        <taxon>asterids</taxon>
        <taxon>campanulids</taxon>
        <taxon>Asterales</taxon>
        <taxon>Asteraceae</taxon>
        <taxon>Asteroideae</taxon>
        <taxon>Heliantheae alliance</taxon>
        <taxon>Heliantheae</taxon>
        <taxon>Helianthus</taxon>
    </lineage>
</organism>
<accession>A0A251UKL2</accession>
<reference evidence="2 4" key="1">
    <citation type="journal article" date="2017" name="Nature">
        <title>The sunflower genome provides insights into oil metabolism, flowering and Asterid evolution.</title>
        <authorList>
            <person name="Badouin H."/>
            <person name="Gouzy J."/>
            <person name="Grassa C.J."/>
            <person name="Murat F."/>
            <person name="Staton S.E."/>
            <person name="Cottret L."/>
            <person name="Lelandais-Briere C."/>
            <person name="Owens G.L."/>
            <person name="Carrere S."/>
            <person name="Mayjonade B."/>
            <person name="Legrand L."/>
            <person name="Gill N."/>
            <person name="Kane N.C."/>
            <person name="Bowers J.E."/>
            <person name="Hubner S."/>
            <person name="Bellec A."/>
            <person name="Berard A."/>
            <person name="Berges H."/>
            <person name="Blanchet N."/>
            <person name="Boniface M.C."/>
            <person name="Brunel D."/>
            <person name="Catrice O."/>
            <person name="Chaidir N."/>
            <person name="Claudel C."/>
            <person name="Donnadieu C."/>
            <person name="Faraut T."/>
            <person name="Fievet G."/>
            <person name="Helmstetter N."/>
            <person name="King M."/>
            <person name="Knapp S.J."/>
            <person name="Lai Z."/>
            <person name="Le Paslier M.C."/>
            <person name="Lippi Y."/>
            <person name="Lorenzon L."/>
            <person name="Mandel J.R."/>
            <person name="Marage G."/>
            <person name="Marchand G."/>
            <person name="Marquand E."/>
            <person name="Bret-Mestries E."/>
            <person name="Morien E."/>
            <person name="Nambeesan S."/>
            <person name="Nguyen T."/>
            <person name="Pegot-Espagnet P."/>
            <person name="Pouilly N."/>
            <person name="Raftis F."/>
            <person name="Sallet E."/>
            <person name="Schiex T."/>
            <person name="Thomas J."/>
            <person name="Vandecasteele C."/>
            <person name="Vares D."/>
            <person name="Vear F."/>
            <person name="Vautrin S."/>
            <person name="Crespi M."/>
            <person name="Mangin B."/>
            <person name="Burke J.M."/>
            <person name="Salse J."/>
            <person name="Munos S."/>
            <person name="Vincourt P."/>
            <person name="Rieseberg L.H."/>
            <person name="Langlade N.B."/>
        </authorList>
    </citation>
    <scope>NUCLEOTIDE SEQUENCE [LARGE SCALE GENOMIC DNA]</scope>
    <source>
        <strain evidence="4">cv. SF193</strain>
        <tissue evidence="2">Leaves</tissue>
    </source>
</reference>
<proteinExistence type="predicted"/>
<dbReference type="EMBL" id="MNCJ02000322">
    <property type="protein sequence ID" value="KAF5798815.1"/>
    <property type="molecule type" value="Genomic_DNA"/>
</dbReference>
<gene>
    <name evidence="3" type="ORF">HannXRQ_Chr05g0130361</name>
    <name evidence="2" type="ORF">HanXRQr2_Chr07g0297351</name>
</gene>
<name>A0A251UKL2_HELAN</name>
<evidence type="ECO:0000313" key="3">
    <source>
        <dbReference type="EMBL" id="OTG23865.1"/>
    </source>
</evidence>
<feature type="compositionally biased region" description="Basic and acidic residues" evidence="1">
    <location>
        <begin position="14"/>
        <end position="23"/>
    </location>
</feature>
<dbReference type="EMBL" id="CM007894">
    <property type="protein sequence ID" value="OTG23865.1"/>
    <property type="molecule type" value="Genomic_DNA"/>
</dbReference>
<reference evidence="3" key="2">
    <citation type="submission" date="2017-02" db="EMBL/GenBank/DDBJ databases">
        <title>Sunflower complete genome.</title>
        <authorList>
            <person name="Langlade N."/>
            <person name="Munos S."/>
        </authorList>
    </citation>
    <scope>NUCLEOTIDE SEQUENCE [LARGE SCALE GENOMIC DNA]</scope>
    <source>
        <tissue evidence="3">Leaves</tissue>
    </source>
</reference>
<keyword evidence="4" id="KW-1185">Reference proteome</keyword>
<evidence type="ECO:0000256" key="1">
    <source>
        <dbReference type="SAM" id="MobiDB-lite"/>
    </source>
</evidence>
<dbReference type="Proteomes" id="UP000215914">
    <property type="component" value="Chromosome 5"/>
</dbReference>
<evidence type="ECO:0000313" key="2">
    <source>
        <dbReference type="EMBL" id="KAF5798815.1"/>
    </source>
</evidence>
<feature type="region of interest" description="Disordered" evidence="1">
    <location>
        <begin position="1"/>
        <end position="23"/>
    </location>
</feature>
<reference evidence="2" key="3">
    <citation type="submission" date="2020-06" db="EMBL/GenBank/DDBJ databases">
        <title>Helianthus annuus Genome sequencing and assembly Release 2.</title>
        <authorList>
            <person name="Gouzy J."/>
            <person name="Langlade N."/>
            <person name="Munos S."/>
        </authorList>
    </citation>
    <scope>NUCLEOTIDE SEQUENCE</scope>
    <source>
        <tissue evidence="2">Leaves</tissue>
    </source>
</reference>
<dbReference type="InParanoid" id="A0A251UKL2"/>
<evidence type="ECO:0000313" key="4">
    <source>
        <dbReference type="Proteomes" id="UP000215914"/>
    </source>
</evidence>
<sequence>MSFHFSSTIFNDGEGNRCESRGEFHRSPPLIEYISVDKFWVLLTCSAFSQLSICVFNPKE</sequence>
<dbReference type="Gramene" id="mRNA:HanXRQr2_Chr07g0297351">
    <property type="protein sequence ID" value="CDS:HanXRQr2_Chr07g0297351.1"/>
    <property type="gene ID" value="HanXRQr2_Chr07g0297351"/>
</dbReference>